<keyword evidence="5 10" id="KW-0662">Pyridine nucleotide biosynthesis</keyword>
<dbReference type="EC" id="2.5.1.72" evidence="2 10"/>
<accession>A0A6C2U045</accession>
<keyword evidence="3 10" id="KW-0004">4Fe-4S</keyword>
<feature type="binding site" evidence="10">
    <location>
        <position position="39"/>
    </location>
    <ligand>
        <name>iminosuccinate</name>
        <dbReference type="ChEBI" id="CHEBI:77875"/>
    </ligand>
</feature>
<keyword evidence="8 10" id="KW-0408">Iron</keyword>
<comment type="similarity">
    <text evidence="10">Belongs to the quinolinate synthase family. Type 2 subfamily.</text>
</comment>
<feature type="binding site" evidence="10">
    <location>
        <position position="127"/>
    </location>
    <ligand>
        <name>iminosuccinate</name>
        <dbReference type="ChEBI" id="CHEBI:77875"/>
    </ligand>
</feature>
<evidence type="ECO:0000256" key="3">
    <source>
        <dbReference type="ARBA" id="ARBA00022485"/>
    </source>
</evidence>
<keyword evidence="12" id="KW-1185">Reference proteome</keyword>
<keyword evidence="7 10" id="KW-0479">Metal-binding</keyword>
<evidence type="ECO:0000256" key="7">
    <source>
        <dbReference type="ARBA" id="ARBA00022723"/>
    </source>
</evidence>
<dbReference type="RefSeq" id="WP_136078834.1">
    <property type="nucleotide sequence ID" value="NZ_CAAHFG010000001.1"/>
</dbReference>
<dbReference type="PANTHER" id="PTHR30573:SF0">
    <property type="entry name" value="QUINOLINATE SYNTHASE, CHLOROPLASTIC"/>
    <property type="match status" value="1"/>
</dbReference>
<dbReference type="SUPFAM" id="SSF142754">
    <property type="entry name" value="NadA-like"/>
    <property type="match status" value="1"/>
</dbReference>
<evidence type="ECO:0000256" key="8">
    <source>
        <dbReference type="ARBA" id="ARBA00023004"/>
    </source>
</evidence>
<dbReference type="InterPro" id="IPR003473">
    <property type="entry name" value="NadA"/>
</dbReference>
<comment type="catalytic activity">
    <reaction evidence="10">
        <text>iminosuccinate + dihydroxyacetone phosphate = quinolinate + phosphate + 2 H2O + H(+)</text>
        <dbReference type="Rhea" id="RHEA:25888"/>
        <dbReference type="ChEBI" id="CHEBI:15377"/>
        <dbReference type="ChEBI" id="CHEBI:15378"/>
        <dbReference type="ChEBI" id="CHEBI:29959"/>
        <dbReference type="ChEBI" id="CHEBI:43474"/>
        <dbReference type="ChEBI" id="CHEBI:57642"/>
        <dbReference type="ChEBI" id="CHEBI:77875"/>
        <dbReference type="EC" id="2.5.1.72"/>
    </reaction>
</comment>
<dbReference type="NCBIfam" id="TIGR00550">
    <property type="entry name" value="nadA"/>
    <property type="match status" value="1"/>
</dbReference>
<evidence type="ECO:0000313" key="12">
    <source>
        <dbReference type="Proteomes" id="UP000366872"/>
    </source>
</evidence>
<dbReference type="HAMAP" id="MF_00568">
    <property type="entry name" value="NadA_type2"/>
    <property type="match status" value="1"/>
</dbReference>
<dbReference type="InterPro" id="IPR036094">
    <property type="entry name" value="NadA_sf"/>
</dbReference>
<proteinExistence type="inferred from homology"/>
<dbReference type="GO" id="GO:0005737">
    <property type="term" value="C:cytoplasm"/>
    <property type="evidence" value="ECO:0007669"/>
    <property type="project" value="UniProtKB-SubCell"/>
</dbReference>
<dbReference type="GO" id="GO:0008987">
    <property type="term" value="F:quinolinate synthetase A activity"/>
    <property type="evidence" value="ECO:0007669"/>
    <property type="project" value="UniProtKB-UniRule"/>
</dbReference>
<protein>
    <recommendedName>
        <fullName evidence="2 10">Quinolinate synthase</fullName>
        <ecNumber evidence="2 10">2.5.1.72</ecNumber>
    </recommendedName>
</protein>
<comment type="cofactor">
    <cofactor evidence="10">
        <name>[4Fe-4S] cluster</name>
        <dbReference type="ChEBI" id="CHEBI:49883"/>
    </cofactor>
    <text evidence="10">Binds 1 [4Fe-4S] cluster per subunit.</text>
</comment>
<dbReference type="NCBIfam" id="NF006878">
    <property type="entry name" value="PRK09375.1-2"/>
    <property type="match status" value="1"/>
</dbReference>
<evidence type="ECO:0000256" key="5">
    <source>
        <dbReference type="ARBA" id="ARBA00022642"/>
    </source>
</evidence>
<comment type="pathway">
    <text evidence="1 10">Cofactor biosynthesis; NAD(+) biosynthesis; quinolinate from iminoaspartate: step 1/1.</text>
</comment>
<feature type="binding site" evidence="10">
    <location>
        <position position="258"/>
    </location>
    <ligand>
        <name>[4Fe-4S] cluster</name>
        <dbReference type="ChEBI" id="CHEBI:49883"/>
    </ligand>
</feature>
<reference evidence="11 12" key="1">
    <citation type="submission" date="2019-04" db="EMBL/GenBank/DDBJ databases">
        <authorList>
            <person name="Van Vliet M D."/>
        </authorList>
    </citation>
    <scope>NUCLEOTIDE SEQUENCE [LARGE SCALE GENOMIC DNA]</scope>
    <source>
        <strain evidence="11 12">F1</strain>
    </source>
</reference>
<organism evidence="11 12">
    <name type="scientific">Pontiella desulfatans</name>
    <dbReference type="NCBI Taxonomy" id="2750659"/>
    <lineage>
        <taxon>Bacteria</taxon>
        <taxon>Pseudomonadati</taxon>
        <taxon>Kiritimatiellota</taxon>
        <taxon>Kiritimatiellia</taxon>
        <taxon>Kiritimatiellales</taxon>
        <taxon>Pontiellaceae</taxon>
        <taxon>Pontiella</taxon>
    </lineage>
</organism>
<feature type="binding site" evidence="10">
    <location>
        <position position="170"/>
    </location>
    <ligand>
        <name>[4Fe-4S] cluster</name>
        <dbReference type="ChEBI" id="CHEBI:49883"/>
    </ligand>
</feature>
<keyword evidence="6 10" id="KW-0808">Transferase</keyword>
<dbReference type="NCBIfam" id="NF006879">
    <property type="entry name" value="PRK09375.1-4"/>
    <property type="match status" value="1"/>
</dbReference>
<dbReference type="GO" id="GO:0034628">
    <property type="term" value="P:'de novo' NAD+ biosynthetic process from L-aspartate"/>
    <property type="evidence" value="ECO:0007669"/>
    <property type="project" value="TreeGrafter"/>
</dbReference>
<evidence type="ECO:0000256" key="1">
    <source>
        <dbReference type="ARBA" id="ARBA00005065"/>
    </source>
</evidence>
<dbReference type="FunFam" id="3.40.50.10800:FF:000003">
    <property type="entry name" value="Quinolinate synthase A"/>
    <property type="match status" value="1"/>
</dbReference>
<dbReference type="PANTHER" id="PTHR30573">
    <property type="entry name" value="QUINOLINATE SYNTHETASE A"/>
    <property type="match status" value="1"/>
</dbReference>
<dbReference type="GO" id="GO:0046872">
    <property type="term" value="F:metal ion binding"/>
    <property type="evidence" value="ECO:0007669"/>
    <property type="project" value="UniProtKB-KW"/>
</dbReference>
<comment type="subcellular location">
    <subcellularLocation>
        <location evidence="10">Cytoplasm</location>
    </subcellularLocation>
</comment>
<evidence type="ECO:0000256" key="2">
    <source>
        <dbReference type="ARBA" id="ARBA00012669"/>
    </source>
</evidence>
<dbReference type="InterPro" id="IPR023066">
    <property type="entry name" value="Quinolinate_synth_type2"/>
</dbReference>
<name>A0A6C2U045_PONDE</name>
<feature type="binding site" evidence="10">
    <location>
        <position position="22"/>
    </location>
    <ligand>
        <name>iminosuccinate</name>
        <dbReference type="ChEBI" id="CHEBI:77875"/>
    </ligand>
</feature>
<dbReference type="Proteomes" id="UP000366872">
    <property type="component" value="Unassembled WGS sequence"/>
</dbReference>
<dbReference type="AlphaFoldDB" id="A0A6C2U045"/>
<dbReference type="Pfam" id="PF02445">
    <property type="entry name" value="NadA"/>
    <property type="match status" value="1"/>
</dbReference>
<evidence type="ECO:0000256" key="9">
    <source>
        <dbReference type="ARBA" id="ARBA00023014"/>
    </source>
</evidence>
<evidence type="ECO:0000256" key="4">
    <source>
        <dbReference type="ARBA" id="ARBA00022490"/>
    </source>
</evidence>
<feature type="binding site" evidence="10">
    <location>
        <position position="84"/>
    </location>
    <ligand>
        <name>[4Fe-4S] cluster</name>
        <dbReference type="ChEBI" id="CHEBI:49883"/>
    </ligand>
</feature>
<comment type="function">
    <text evidence="10">Catalyzes the condensation of iminoaspartate with dihydroxyacetone phosphate to form quinolinate.</text>
</comment>
<dbReference type="Gene3D" id="3.40.50.10800">
    <property type="entry name" value="NadA-like"/>
    <property type="match status" value="3"/>
</dbReference>
<gene>
    <name evidence="10 11" type="primary">nadA</name>
    <name evidence="11" type="ORF">PDESU_01803</name>
</gene>
<keyword evidence="9 10" id="KW-0411">Iron-sulfur</keyword>
<dbReference type="EMBL" id="CAAHFG010000001">
    <property type="protein sequence ID" value="VGO13247.1"/>
    <property type="molecule type" value="Genomic_DNA"/>
</dbReference>
<feature type="binding site" evidence="10">
    <location>
        <begin position="196"/>
        <end position="198"/>
    </location>
    <ligand>
        <name>iminosuccinate</name>
        <dbReference type="ChEBI" id="CHEBI:77875"/>
    </ligand>
</feature>
<dbReference type="UniPathway" id="UPA00253">
    <property type="reaction ID" value="UER00327"/>
</dbReference>
<evidence type="ECO:0000256" key="6">
    <source>
        <dbReference type="ARBA" id="ARBA00022679"/>
    </source>
</evidence>
<dbReference type="GO" id="GO:0051539">
    <property type="term" value="F:4 iron, 4 sulfur cluster binding"/>
    <property type="evidence" value="ECO:0007669"/>
    <property type="project" value="UniProtKB-KW"/>
</dbReference>
<keyword evidence="4 10" id="KW-0963">Cytoplasm</keyword>
<sequence>MQSIEEKIQQLKRERGAIIIAHNYQPDEVQAIADFTGDSLELSRKAAELEEDVIVFCGVHFMAETAAILSPEKTILLPDRFAGCPMADMITAEQLRAKKAEHPGAVVICYVNSSAAVKAECDLCCTSSNATAIVASVPADREIIFVPDTHLGHYIQKELGREMIIWDGYCPTHSRIRDIDIKRELADHPNAKVMAHPECPLPIRDLADYLLSTGQMCTHAKESDENEFIVATEMGLLYRLRNENPEKKFYSVSDRALCPNMKKIDLEKILWSLEDMQHRVTVPEETANKARRSIESMLELS</sequence>
<evidence type="ECO:0000313" key="11">
    <source>
        <dbReference type="EMBL" id="VGO13247.1"/>
    </source>
</evidence>
<evidence type="ECO:0000256" key="10">
    <source>
        <dbReference type="HAMAP-Rule" id="MF_00568"/>
    </source>
</evidence>
<feature type="binding site" evidence="10">
    <location>
        <position position="213"/>
    </location>
    <ligand>
        <name>iminosuccinate</name>
        <dbReference type="ChEBI" id="CHEBI:77875"/>
    </ligand>
</feature>
<feature type="binding site" evidence="10">
    <location>
        <begin position="110"/>
        <end position="112"/>
    </location>
    <ligand>
        <name>iminosuccinate</name>
        <dbReference type="ChEBI" id="CHEBI:77875"/>
    </ligand>
</feature>